<accession>A0A5Y7EYM5</accession>
<gene>
    <name evidence="1" type="ORF">D3O79_00540</name>
    <name evidence="2" type="ORF">FKJ08_08095</name>
</gene>
<dbReference type="EMBL" id="AAJEOT010000063">
    <property type="protein sequence ID" value="ECL0295571.1"/>
    <property type="molecule type" value="Genomic_DNA"/>
</dbReference>
<reference evidence="2" key="1">
    <citation type="submission" date="2019-06" db="EMBL/GenBank/DDBJ databases">
        <authorList>
            <consortium name="NARMS: The National Antimicrobial Resistance Monitoring System"/>
        </authorList>
    </citation>
    <scope>NUCLEOTIDE SEQUENCE</scope>
    <source>
        <strain evidence="1">FSIS31800970</strain>
        <strain evidence="2">FSIS31902190</strain>
    </source>
</reference>
<dbReference type="AlphaFoldDB" id="A0A5Y7EYM5"/>
<organism evidence="2">
    <name type="scientific">Campylobacter jejuni</name>
    <dbReference type="NCBI Taxonomy" id="197"/>
    <lineage>
        <taxon>Bacteria</taxon>
        <taxon>Pseudomonadati</taxon>
        <taxon>Campylobacterota</taxon>
        <taxon>Epsilonproteobacteria</taxon>
        <taxon>Campylobacterales</taxon>
        <taxon>Campylobacteraceae</taxon>
        <taxon>Campylobacter</taxon>
    </lineage>
</organism>
<comment type="caution">
    <text evidence="2">The sequence shown here is derived from an EMBL/GenBank/DDBJ whole genome shotgun (WGS) entry which is preliminary data.</text>
</comment>
<protein>
    <submittedName>
        <fullName evidence="2">Uncharacterized protein</fullName>
    </submittedName>
</protein>
<dbReference type="EMBL" id="AACTMD010000001">
    <property type="protein sequence ID" value="EAM0558519.1"/>
    <property type="molecule type" value="Genomic_DNA"/>
</dbReference>
<proteinExistence type="predicted"/>
<evidence type="ECO:0000313" key="1">
    <source>
        <dbReference type="EMBL" id="EAM0558519.1"/>
    </source>
</evidence>
<evidence type="ECO:0000313" key="2">
    <source>
        <dbReference type="EMBL" id="ECL0295571.1"/>
    </source>
</evidence>
<sequence>MQNKYFQESIKSTLTEPLFKKATFYEADIVAKVGPRTYNSTQAIIQKEYSDIIINKFLY</sequence>
<name>A0A5Y7EYM5_CAMJU</name>